<dbReference type="Pfam" id="PF16987">
    <property type="entry name" value="KIX_2"/>
    <property type="match status" value="1"/>
</dbReference>
<sequence>MVHWYRLAFRRRRRRGRGSNNRGGRRGCVGGRRKRKDEGVVIEEEGAYWGLAMVNDNDSISSMRLARRGLTFVSSNWCFCSLCFRIDLYWTGTKQKSSMFSICRMETLKRHLPISVPEGLNELQKIAIRFEEKIYAAASNQVN</sequence>
<dbReference type="GO" id="GO:0003712">
    <property type="term" value="F:transcription coregulator activity"/>
    <property type="evidence" value="ECO:0007669"/>
    <property type="project" value="InterPro"/>
</dbReference>
<evidence type="ECO:0000313" key="5">
    <source>
        <dbReference type="Proteomes" id="UP000287651"/>
    </source>
</evidence>
<evidence type="ECO:0000256" key="2">
    <source>
        <dbReference type="ARBA" id="ARBA00023242"/>
    </source>
</evidence>
<dbReference type="InterPro" id="IPR036546">
    <property type="entry name" value="MED15_KIX"/>
</dbReference>
<dbReference type="Gene3D" id="1.10.246.20">
    <property type="entry name" value="Coactivator CBP, KIX domain"/>
    <property type="match status" value="1"/>
</dbReference>
<dbReference type="InterPro" id="IPR036529">
    <property type="entry name" value="KIX_dom_sf"/>
</dbReference>
<evidence type="ECO:0000313" key="4">
    <source>
        <dbReference type="EMBL" id="RRT49537.1"/>
    </source>
</evidence>
<comment type="subcellular location">
    <subcellularLocation>
        <location evidence="1">Nucleus</location>
    </subcellularLocation>
</comment>
<dbReference type="GO" id="GO:0006355">
    <property type="term" value="P:regulation of DNA-templated transcription"/>
    <property type="evidence" value="ECO:0007669"/>
    <property type="project" value="InterPro"/>
</dbReference>
<accession>A0A426YCV2</accession>
<proteinExistence type="predicted"/>
<name>A0A426YCV2_ENSVE</name>
<dbReference type="EMBL" id="AMZH03013284">
    <property type="protein sequence ID" value="RRT49537.1"/>
    <property type="molecule type" value="Genomic_DNA"/>
</dbReference>
<gene>
    <name evidence="4" type="ORF">B296_00049286</name>
</gene>
<reference evidence="4 5" key="1">
    <citation type="journal article" date="2014" name="Agronomy (Basel)">
        <title>A Draft Genome Sequence for Ensete ventricosum, the Drought-Tolerant Tree Against Hunger.</title>
        <authorList>
            <person name="Harrison J."/>
            <person name="Moore K.A."/>
            <person name="Paszkiewicz K."/>
            <person name="Jones T."/>
            <person name="Grant M."/>
            <person name="Ambacheew D."/>
            <person name="Muzemil S."/>
            <person name="Studholme D.J."/>
        </authorList>
    </citation>
    <scope>NUCLEOTIDE SEQUENCE [LARGE SCALE GENOMIC DNA]</scope>
</reference>
<feature type="domain" description="Mediator complex subunit 15 KIX" evidence="3">
    <location>
        <begin position="105"/>
        <end position="141"/>
    </location>
</feature>
<dbReference type="GO" id="GO:0005634">
    <property type="term" value="C:nucleus"/>
    <property type="evidence" value="ECO:0007669"/>
    <property type="project" value="UniProtKB-SubCell"/>
</dbReference>
<dbReference type="Proteomes" id="UP000287651">
    <property type="component" value="Unassembled WGS sequence"/>
</dbReference>
<evidence type="ECO:0000256" key="1">
    <source>
        <dbReference type="ARBA" id="ARBA00004123"/>
    </source>
</evidence>
<protein>
    <recommendedName>
        <fullName evidence="3">Mediator complex subunit 15 KIX domain-containing protein</fullName>
    </recommendedName>
</protein>
<comment type="caution">
    <text evidence="4">The sequence shown here is derived from an EMBL/GenBank/DDBJ whole genome shotgun (WGS) entry which is preliminary data.</text>
</comment>
<evidence type="ECO:0000259" key="3">
    <source>
        <dbReference type="Pfam" id="PF16987"/>
    </source>
</evidence>
<dbReference type="AlphaFoldDB" id="A0A426YCV2"/>
<organism evidence="4 5">
    <name type="scientific">Ensete ventricosum</name>
    <name type="common">Abyssinian banana</name>
    <name type="synonym">Musa ensete</name>
    <dbReference type="NCBI Taxonomy" id="4639"/>
    <lineage>
        <taxon>Eukaryota</taxon>
        <taxon>Viridiplantae</taxon>
        <taxon>Streptophyta</taxon>
        <taxon>Embryophyta</taxon>
        <taxon>Tracheophyta</taxon>
        <taxon>Spermatophyta</taxon>
        <taxon>Magnoliopsida</taxon>
        <taxon>Liliopsida</taxon>
        <taxon>Zingiberales</taxon>
        <taxon>Musaceae</taxon>
        <taxon>Ensete</taxon>
    </lineage>
</organism>
<keyword evidence="2" id="KW-0539">Nucleus</keyword>